<protein>
    <recommendedName>
        <fullName evidence="3">DUF2459 domain-containing protein</fullName>
    </recommendedName>
</protein>
<name>A0A0P1H4Y6_9RHOB</name>
<keyword evidence="2" id="KW-1185">Reference proteome</keyword>
<proteinExistence type="predicted"/>
<dbReference type="EMBL" id="CYSF01000012">
    <property type="protein sequence ID" value="CUH85183.1"/>
    <property type="molecule type" value="Genomic_DNA"/>
</dbReference>
<dbReference type="Pfam" id="PF09601">
    <property type="entry name" value="DUF2459"/>
    <property type="match status" value="1"/>
</dbReference>
<dbReference type="STRING" id="340021.TM5383_02411"/>
<dbReference type="AlphaFoldDB" id="A0A0P1H4Y6"/>
<evidence type="ECO:0000313" key="1">
    <source>
        <dbReference type="EMBL" id="CUH85183.1"/>
    </source>
</evidence>
<reference evidence="1 2" key="1">
    <citation type="submission" date="2015-09" db="EMBL/GenBank/DDBJ databases">
        <authorList>
            <consortium name="Swine Surveillance"/>
        </authorList>
    </citation>
    <scope>NUCLEOTIDE SEQUENCE [LARGE SCALE GENOMIC DNA]</scope>
    <source>
        <strain evidence="1 2">CECT 8383</strain>
    </source>
</reference>
<dbReference type="InterPro" id="IPR011727">
    <property type="entry name" value="CHP02117"/>
</dbReference>
<sequence length="187" mass="20731">MVGQDSDAVTIGLVSGPIHNDFLLPLDDQTRDRFSDLAAFHVPIDHPQAEWLMIGWGARMFYTTVGDYQDVSVQAVLRGVFGDQSVMRVEVLGPIGNPDMVSWVQVTSAQYQSLIAAIDSDFGPERRTVKTDGALRGTFFAAKDRFHIFNTCNVWVGRKLRDAGVQFGAWTSLPASISLSVWRFHSP</sequence>
<accession>A0A0P1H4Y6</accession>
<dbReference type="Proteomes" id="UP000051681">
    <property type="component" value="Unassembled WGS sequence"/>
</dbReference>
<gene>
    <name evidence="1" type="ORF">TM5383_02411</name>
</gene>
<evidence type="ECO:0000313" key="2">
    <source>
        <dbReference type="Proteomes" id="UP000051681"/>
    </source>
</evidence>
<dbReference type="NCBIfam" id="TIGR02117">
    <property type="entry name" value="chp_urease_rgn"/>
    <property type="match status" value="1"/>
</dbReference>
<evidence type="ECO:0008006" key="3">
    <source>
        <dbReference type="Google" id="ProtNLM"/>
    </source>
</evidence>
<organism evidence="1 2">
    <name type="scientific">Thalassovita mediterranea</name>
    <dbReference type="NCBI Taxonomy" id="340021"/>
    <lineage>
        <taxon>Bacteria</taxon>
        <taxon>Pseudomonadati</taxon>
        <taxon>Pseudomonadota</taxon>
        <taxon>Alphaproteobacteria</taxon>
        <taxon>Rhodobacterales</taxon>
        <taxon>Roseobacteraceae</taxon>
        <taxon>Thalassovita</taxon>
    </lineage>
</organism>